<proteinExistence type="predicted"/>
<keyword evidence="1" id="KW-0472">Membrane</keyword>
<reference evidence="2 3" key="1">
    <citation type="submission" date="2018-08" db="EMBL/GenBank/DDBJ databases">
        <title>Genomic Encyclopedia of Type Strains, Phase III (KMG-III): the genomes of soil and plant-associated and newly described type strains.</title>
        <authorList>
            <person name="Whitman W."/>
        </authorList>
    </citation>
    <scope>NUCLEOTIDE SEQUENCE [LARGE SCALE GENOMIC DNA]</scope>
    <source>
        <strain evidence="2 3">CECT 7375</strain>
    </source>
</reference>
<organism evidence="2 3">
    <name type="scientific">Marinomonas pollencensis</name>
    <dbReference type="NCBI Taxonomy" id="491954"/>
    <lineage>
        <taxon>Bacteria</taxon>
        <taxon>Pseudomonadati</taxon>
        <taxon>Pseudomonadota</taxon>
        <taxon>Gammaproteobacteria</taxon>
        <taxon>Oceanospirillales</taxon>
        <taxon>Oceanospirillaceae</taxon>
        <taxon>Marinomonas</taxon>
    </lineage>
</organism>
<evidence type="ECO:0000256" key="1">
    <source>
        <dbReference type="SAM" id="Phobius"/>
    </source>
</evidence>
<name>A0A3E0DUG6_9GAMM</name>
<dbReference type="Proteomes" id="UP000256542">
    <property type="component" value="Unassembled WGS sequence"/>
</dbReference>
<comment type="caution">
    <text evidence="2">The sequence shown here is derived from an EMBL/GenBank/DDBJ whole genome shotgun (WGS) entry which is preliminary data.</text>
</comment>
<gene>
    <name evidence="2" type="ORF">DFP81_101113</name>
</gene>
<keyword evidence="1" id="KW-1133">Transmembrane helix</keyword>
<evidence type="ECO:0000313" key="3">
    <source>
        <dbReference type="Proteomes" id="UP000256542"/>
    </source>
</evidence>
<keyword evidence="1" id="KW-0812">Transmembrane</keyword>
<accession>A0A3E0DUG6</accession>
<feature type="transmembrane region" description="Helical" evidence="1">
    <location>
        <begin position="6"/>
        <end position="25"/>
    </location>
</feature>
<dbReference type="EMBL" id="QUNG01000001">
    <property type="protein sequence ID" value="REG86548.1"/>
    <property type="molecule type" value="Genomic_DNA"/>
</dbReference>
<dbReference type="AlphaFoldDB" id="A0A3E0DUG6"/>
<keyword evidence="3" id="KW-1185">Reference proteome</keyword>
<sequence length="35" mass="3850">MNYATLSLGVFAILFLGLALTIAILQIKKIKKSKK</sequence>
<protein>
    <submittedName>
        <fullName evidence="2">Uncharacterized protein</fullName>
    </submittedName>
</protein>
<evidence type="ECO:0000313" key="2">
    <source>
        <dbReference type="EMBL" id="REG86548.1"/>
    </source>
</evidence>